<evidence type="ECO:0000313" key="1">
    <source>
        <dbReference type="EMBL" id="TDQ75433.1"/>
    </source>
</evidence>
<organism evidence="1 2">
    <name type="scientific">Sphingobacterium yanglingense</name>
    <dbReference type="NCBI Taxonomy" id="1437280"/>
    <lineage>
        <taxon>Bacteria</taxon>
        <taxon>Pseudomonadati</taxon>
        <taxon>Bacteroidota</taxon>
        <taxon>Sphingobacteriia</taxon>
        <taxon>Sphingobacteriales</taxon>
        <taxon>Sphingobacteriaceae</taxon>
        <taxon>Sphingobacterium</taxon>
    </lineage>
</organism>
<dbReference type="EMBL" id="SNYV01000017">
    <property type="protein sequence ID" value="TDQ75433.1"/>
    <property type="molecule type" value="Genomic_DNA"/>
</dbReference>
<accession>A0A4R6WED8</accession>
<reference evidence="1 2" key="1">
    <citation type="submission" date="2019-03" db="EMBL/GenBank/DDBJ databases">
        <title>Genomic Encyclopedia of Archaeal and Bacterial Type Strains, Phase II (KMG-II): from individual species to whole genera.</title>
        <authorList>
            <person name="Goeker M."/>
        </authorList>
    </citation>
    <scope>NUCLEOTIDE SEQUENCE [LARGE SCALE GENOMIC DNA]</scope>
    <source>
        <strain evidence="1 2">DSM 28353</strain>
    </source>
</reference>
<dbReference type="AlphaFoldDB" id="A0A4R6WED8"/>
<gene>
    <name evidence="1" type="ORF">CLV99_4038</name>
</gene>
<proteinExistence type="predicted"/>
<comment type="caution">
    <text evidence="1">The sequence shown here is derived from an EMBL/GenBank/DDBJ whole genome shotgun (WGS) entry which is preliminary data.</text>
</comment>
<keyword evidence="2" id="KW-1185">Reference proteome</keyword>
<sequence>MYWFMLSPSTVLAWRFENARREVRDRSGASLVVVRSLFGCCLPLSQGITKEEATVGRSCTEGVPGEVRRSIEGSSKL</sequence>
<evidence type="ECO:0000313" key="2">
    <source>
        <dbReference type="Proteomes" id="UP000295292"/>
    </source>
</evidence>
<dbReference type="Proteomes" id="UP000295292">
    <property type="component" value="Unassembled WGS sequence"/>
</dbReference>
<name>A0A4R6WED8_9SPHI</name>
<protein>
    <submittedName>
        <fullName evidence="1">Uncharacterized protein</fullName>
    </submittedName>
</protein>